<dbReference type="AlphaFoldDB" id="A0A5P1EY99"/>
<evidence type="ECO:0000313" key="4">
    <source>
        <dbReference type="Proteomes" id="UP000243459"/>
    </source>
</evidence>
<dbReference type="PANTHER" id="PTHR32285:SF253">
    <property type="entry name" value="OS06G0234600 PROTEIN"/>
    <property type="match status" value="1"/>
</dbReference>
<dbReference type="Pfam" id="PF13839">
    <property type="entry name" value="PC-Esterase"/>
    <property type="match status" value="1"/>
</dbReference>
<dbReference type="InterPro" id="IPR029962">
    <property type="entry name" value="TBL"/>
</dbReference>
<accession>A0A5P1EY99</accession>
<organism evidence="3 4">
    <name type="scientific">Asparagus officinalis</name>
    <name type="common">Garden asparagus</name>
    <dbReference type="NCBI Taxonomy" id="4686"/>
    <lineage>
        <taxon>Eukaryota</taxon>
        <taxon>Viridiplantae</taxon>
        <taxon>Streptophyta</taxon>
        <taxon>Embryophyta</taxon>
        <taxon>Tracheophyta</taxon>
        <taxon>Spermatophyta</taxon>
        <taxon>Magnoliopsida</taxon>
        <taxon>Liliopsida</taxon>
        <taxon>Asparagales</taxon>
        <taxon>Asparagaceae</taxon>
        <taxon>Asparagoideae</taxon>
        <taxon>Asparagus</taxon>
    </lineage>
</organism>
<dbReference type="InterPro" id="IPR026057">
    <property type="entry name" value="TBL_C"/>
</dbReference>
<evidence type="ECO:0000256" key="1">
    <source>
        <dbReference type="ARBA" id="ARBA00007727"/>
    </source>
</evidence>
<dbReference type="GO" id="GO:0016413">
    <property type="term" value="F:O-acetyltransferase activity"/>
    <property type="evidence" value="ECO:0007669"/>
    <property type="project" value="InterPro"/>
</dbReference>
<dbReference type="Gramene" id="ONK69509">
    <property type="protein sequence ID" value="ONK69509"/>
    <property type="gene ID" value="A4U43_C05F23680"/>
</dbReference>
<dbReference type="EMBL" id="CM007385">
    <property type="protein sequence ID" value="ONK69509.1"/>
    <property type="molecule type" value="Genomic_DNA"/>
</dbReference>
<sequence length="218" mass="25435">MVIWTEFFVDSKEINTNGTLSSTVNLDRINPIWAKKLQQASYAVISQGNWFGRKTYINRKHKPIGCVNCEGENMTNIRVPSAIRMVFKAAFKFINKCKKCEDLVTVMRTYSMGHFEDGSWLNGGYCNRTQPLREGDLRKDHEAWEIRRVQLEEMERAKREGNKRIELLDVTKAMMLRADAHPGRHWMVKDTNDCLHWCLPGPIDMWSELLLEILKKKS</sequence>
<dbReference type="Proteomes" id="UP000243459">
    <property type="component" value="Chromosome 5"/>
</dbReference>
<dbReference type="GO" id="GO:0005794">
    <property type="term" value="C:Golgi apparatus"/>
    <property type="evidence" value="ECO:0007669"/>
    <property type="project" value="TreeGrafter"/>
</dbReference>
<evidence type="ECO:0000259" key="2">
    <source>
        <dbReference type="Pfam" id="PF13839"/>
    </source>
</evidence>
<name>A0A5P1EY99_ASPOF</name>
<keyword evidence="4" id="KW-1185">Reference proteome</keyword>
<reference evidence="4" key="1">
    <citation type="journal article" date="2017" name="Nat. Commun.">
        <title>The asparagus genome sheds light on the origin and evolution of a young Y chromosome.</title>
        <authorList>
            <person name="Harkess A."/>
            <person name="Zhou J."/>
            <person name="Xu C."/>
            <person name="Bowers J.E."/>
            <person name="Van der Hulst R."/>
            <person name="Ayyampalayam S."/>
            <person name="Mercati F."/>
            <person name="Riccardi P."/>
            <person name="McKain M.R."/>
            <person name="Kakrana A."/>
            <person name="Tang H."/>
            <person name="Ray J."/>
            <person name="Groenendijk J."/>
            <person name="Arikit S."/>
            <person name="Mathioni S.M."/>
            <person name="Nakano M."/>
            <person name="Shan H."/>
            <person name="Telgmann-Rauber A."/>
            <person name="Kanno A."/>
            <person name="Yue Z."/>
            <person name="Chen H."/>
            <person name="Li W."/>
            <person name="Chen Y."/>
            <person name="Xu X."/>
            <person name="Zhang Y."/>
            <person name="Luo S."/>
            <person name="Chen H."/>
            <person name="Gao J."/>
            <person name="Mao Z."/>
            <person name="Pires J.C."/>
            <person name="Luo M."/>
            <person name="Kudrna D."/>
            <person name="Wing R.A."/>
            <person name="Meyers B.C."/>
            <person name="Yi K."/>
            <person name="Kong H."/>
            <person name="Lavrijsen P."/>
            <person name="Sunseri F."/>
            <person name="Falavigna A."/>
            <person name="Ye Y."/>
            <person name="Leebens-Mack J.H."/>
            <person name="Chen G."/>
        </authorList>
    </citation>
    <scope>NUCLEOTIDE SEQUENCE [LARGE SCALE GENOMIC DNA]</scope>
    <source>
        <strain evidence="4">cv. DH0086</strain>
    </source>
</reference>
<proteinExistence type="inferred from homology"/>
<gene>
    <name evidence="3" type="ORF">A4U43_C05F23680</name>
</gene>
<protein>
    <recommendedName>
        <fullName evidence="2">Trichome birefringence-like C-terminal domain-containing protein</fullName>
    </recommendedName>
</protein>
<feature type="domain" description="Trichome birefringence-like C-terminal" evidence="2">
    <location>
        <begin position="2"/>
        <end position="212"/>
    </location>
</feature>
<evidence type="ECO:0000313" key="3">
    <source>
        <dbReference type="EMBL" id="ONK69509.1"/>
    </source>
</evidence>
<dbReference type="PANTHER" id="PTHR32285">
    <property type="entry name" value="PROTEIN TRICHOME BIREFRINGENCE-LIKE 9-RELATED"/>
    <property type="match status" value="1"/>
</dbReference>
<dbReference type="OrthoDB" id="630188at2759"/>
<comment type="similarity">
    <text evidence="1">Belongs to the PC-esterase family. TBL subfamily.</text>
</comment>